<keyword evidence="4 6" id="KW-1133">Transmembrane helix</keyword>
<evidence type="ECO:0000313" key="8">
    <source>
        <dbReference type="Proteomes" id="UP001214415"/>
    </source>
</evidence>
<comment type="subcellular location">
    <subcellularLocation>
        <location evidence="1">Endoplasmic reticulum membrane</location>
        <topology evidence="1">Multi-pass membrane protein</topology>
    </subcellularLocation>
</comment>
<dbReference type="PANTHER" id="PTHR31394:SF1">
    <property type="entry name" value="TRANSMEMBRANE PROTEIN 199"/>
    <property type="match status" value="1"/>
</dbReference>
<dbReference type="Proteomes" id="UP001214415">
    <property type="component" value="Chromosome 4"/>
</dbReference>
<feature type="transmembrane region" description="Helical" evidence="6">
    <location>
        <begin position="198"/>
        <end position="219"/>
    </location>
</feature>
<protein>
    <submittedName>
        <fullName evidence="7">Uncharacterized protein</fullName>
    </submittedName>
</protein>
<evidence type="ECO:0000256" key="2">
    <source>
        <dbReference type="ARBA" id="ARBA00022692"/>
    </source>
</evidence>
<accession>A0AAF0EFP9</accession>
<keyword evidence="3" id="KW-0256">Endoplasmic reticulum</keyword>
<dbReference type="InterPro" id="IPR021013">
    <property type="entry name" value="ATPase_Vma12"/>
</dbReference>
<evidence type="ECO:0000256" key="3">
    <source>
        <dbReference type="ARBA" id="ARBA00022824"/>
    </source>
</evidence>
<keyword evidence="8" id="KW-1185">Reference proteome</keyword>
<dbReference type="GO" id="GO:0005789">
    <property type="term" value="C:endoplasmic reticulum membrane"/>
    <property type="evidence" value="ECO:0007669"/>
    <property type="project" value="UniProtKB-SubCell"/>
</dbReference>
<dbReference type="AlphaFoldDB" id="A0AAF0EFP9"/>
<name>A0AAF0EFP9_9BASI</name>
<reference evidence="7" key="1">
    <citation type="submission" date="2023-03" db="EMBL/GenBank/DDBJ databases">
        <title>Mating type loci evolution in Malassezia.</title>
        <authorList>
            <person name="Coelho M.A."/>
        </authorList>
    </citation>
    <scope>NUCLEOTIDE SEQUENCE</scope>
    <source>
        <strain evidence="7">CBS 12830</strain>
    </source>
</reference>
<evidence type="ECO:0000313" key="7">
    <source>
        <dbReference type="EMBL" id="WFD23583.1"/>
    </source>
</evidence>
<organism evidence="7 8">
    <name type="scientific">Malassezia equina</name>
    <dbReference type="NCBI Taxonomy" id="1381935"/>
    <lineage>
        <taxon>Eukaryota</taxon>
        <taxon>Fungi</taxon>
        <taxon>Dikarya</taxon>
        <taxon>Basidiomycota</taxon>
        <taxon>Ustilaginomycotina</taxon>
        <taxon>Malasseziomycetes</taxon>
        <taxon>Malasseziales</taxon>
        <taxon>Malasseziaceae</taxon>
        <taxon>Malassezia</taxon>
    </lineage>
</organism>
<evidence type="ECO:0000256" key="4">
    <source>
        <dbReference type="ARBA" id="ARBA00022989"/>
    </source>
</evidence>
<proteinExistence type="predicted"/>
<dbReference type="PANTHER" id="PTHR31394">
    <property type="entry name" value="TRANSMEMBRANE PROTEIN 199"/>
    <property type="match status" value="1"/>
</dbReference>
<evidence type="ECO:0000256" key="6">
    <source>
        <dbReference type="SAM" id="Phobius"/>
    </source>
</evidence>
<dbReference type="Pfam" id="PF11712">
    <property type="entry name" value="Vma12"/>
    <property type="match status" value="1"/>
</dbReference>
<sequence>MPILVVPGATAARLEHLVAREDVPEGMREALRSQIVCVPLSGTTPADVSLARVEVRVPHTLLVQVSQWAQTREESDYTLSSLVRGAQLYHPPRPVYERPKELDASLEAIRRAHEESEYTRMTSTPTLRSSAAPYILPKGITPQAARAEREAWRETRTQLSALLNILLSIIATATAVWWGASSHSIVWVRSTTLTQKTAVGLGAALLVGTAEVVLYARYWRTTETRRRKRVAKTARP</sequence>
<dbReference type="EMBL" id="CP119903">
    <property type="protein sequence ID" value="WFD23583.1"/>
    <property type="molecule type" value="Genomic_DNA"/>
</dbReference>
<dbReference type="GO" id="GO:0070072">
    <property type="term" value="P:vacuolar proton-transporting V-type ATPase complex assembly"/>
    <property type="evidence" value="ECO:0007669"/>
    <property type="project" value="InterPro"/>
</dbReference>
<keyword evidence="2 6" id="KW-0812">Transmembrane</keyword>
<feature type="transmembrane region" description="Helical" evidence="6">
    <location>
        <begin position="159"/>
        <end position="178"/>
    </location>
</feature>
<gene>
    <name evidence="7" type="ORF">MEQU1_002277</name>
</gene>
<evidence type="ECO:0000256" key="1">
    <source>
        <dbReference type="ARBA" id="ARBA00004477"/>
    </source>
</evidence>
<evidence type="ECO:0000256" key="5">
    <source>
        <dbReference type="ARBA" id="ARBA00023136"/>
    </source>
</evidence>
<keyword evidence="5 6" id="KW-0472">Membrane</keyword>